<dbReference type="InterPro" id="IPR039497">
    <property type="entry name" value="CC144C-like_CC_dom"/>
</dbReference>
<feature type="region of interest" description="Disordered" evidence="4">
    <location>
        <begin position="632"/>
        <end position="678"/>
    </location>
</feature>
<feature type="domain" description="CCDC144C-like coiled-coil" evidence="6">
    <location>
        <begin position="896"/>
        <end position="1266"/>
    </location>
</feature>
<dbReference type="PROSITE" id="PS50088">
    <property type="entry name" value="ANK_REPEAT"/>
    <property type="match status" value="4"/>
</dbReference>
<feature type="coiled-coil region" evidence="3">
    <location>
        <begin position="1395"/>
        <end position="1429"/>
    </location>
</feature>
<feature type="coiled-coil region" evidence="3">
    <location>
        <begin position="789"/>
        <end position="1016"/>
    </location>
</feature>
<evidence type="ECO:0000256" key="4">
    <source>
        <dbReference type="SAM" id="MobiDB-lite"/>
    </source>
</evidence>
<dbReference type="PANTHER" id="PTHR24147">
    <property type="entry name" value="ANKYRIN REPEAT DOMAIN 36-RELATED"/>
    <property type="match status" value="1"/>
</dbReference>
<dbReference type="Pfam" id="PF14915">
    <property type="entry name" value="CCDC144C"/>
    <property type="match status" value="1"/>
</dbReference>
<dbReference type="InterPro" id="IPR021885">
    <property type="entry name" value="DUF3496"/>
</dbReference>
<feature type="coiled-coil region" evidence="3">
    <location>
        <begin position="1049"/>
        <end position="1083"/>
    </location>
</feature>
<dbReference type="Proteomes" id="UP000823872">
    <property type="component" value="Chromosome B4"/>
</dbReference>
<keyword evidence="1 3" id="KW-0175">Coiled coil</keyword>
<dbReference type="Pfam" id="PF12796">
    <property type="entry name" value="Ank_2"/>
    <property type="match status" value="1"/>
</dbReference>
<evidence type="ECO:0000256" key="1">
    <source>
        <dbReference type="ARBA" id="ARBA00023054"/>
    </source>
</evidence>
<evidence type="ECO:0000256" key="2">
    <source>
        <dbReference type="PROSITE-ProRule" id="PRU00023"/>
    </source>
</evidence>
<dbReference type="Gene3D" id="1.25.40.20">
    <property type="entry name" value="Ankyrin repeat-containing domain"/>
    <property type="match status" value="2"/>
</dbReference>
<feature type="compositionally biased region" description="Acidic residues" evidence="4">
    <location>
        <begin position="307"/>
        <end position="317"/>
    </location>
</feature>
<feature type="region of interest" description="Disordered" evidence="4">
    <location>
        <begin position="290"/>
        <end position="331"/>
    </location>
</feature>
<proteinExistence type="predicted"/>
<feature type="compositionally biased region" description="Basic and acidic residues" evidence="4">
    <location>
        <begin position="699"/>
        <end position="708"/>
    </location>
</feature>
<evidence type="ECO:0000259" key="6">
    <source>
        <dbReference type="Pfam" id="PF14915"/>
    </source>
</evidence>
<reference evidence="7" key="2">
    <citation type="submission" date="2025-08" db="UniProtKB">
        <authorList>
            <consortium name="Ensembl"/>
        </authorList>
    </citation>
    <scope>IDENTIFICATION</scope>
    <source>
        <strain evidence="7">breed Abyssinian</strain>
    </source>
</reference>
<feature type="region of interest" description="Disordered" evidence="4">
    <location>
        <begin position="581"/>
        <end position="614"/>
    </location>
</feature>
<feature type="coiled-coil region" evidence="3">
    <location>
        <begin position="1456"/>
        <end position="1551"/>
    </location>
</feature>
<dbReference type="SMART" id="SM00248">
    <property type="entry name" value="ANK"/>
    <property type="match status" value="4"/>
</dbReference>
<evidence type="ECO:0000259" key="5">
    <source>
        <dbReference type="Pfam" id="PF12001"/>
    </source>
</evidence>
<dbReference type="SUPFAM" id="SSF48403">
    <property type="entry name" value="Ankyrin repeat"/>
    <property type="match status" value="1"/>
</dbReference>
<evidence type="ECO:0000256" key="3">
    <source>
        <dbReference type="SAM" id="Coils"/>
    </source>
</evidence>
<dbReference type="InterPro" id="IPR050657">
    <property type="entry name" value="Ankyrin_repeat_domain"/>
</dbReference>
<reference evidence="7 8" key="1">
    <citation type="submission" date="2021-02" db="EMBL/GenBank/DDBJ databases">
        <title>Safari Cat Assemblies.</title>
        <authorList>
            <person name="Bredemeyer K.R."/>
            <person name="Murphy W.J."/>
        </authorList>
    </citation>
    <scope>NUCLEOTIDE SEQUENCE [LARGE SCALE GENOMIC DNA]</scope>
</reference>
<dbReference type="PANTHER" id="PTHR24147:SF60">
    <property type="entry name" value="ANKYRIN REPEAT DOMAIN-CONTAINING PROTEIN 26-RELATED"/>
    <property type="match status" value="1"/>
</dbReference>
<keyword evidence="8" id="KW-1185">Reference proteome</keyword>
<feature type="repeat" description="ANK" evidence="2">
    <location>
        <begin position="74"/>
        <end position="106"/>
    </location>
</feature>
<feature type="coiled-coil region" evidence="3">
    <location>
        <begin position="1112"/>
        <end position="1153"/>
    </location>
</feature>
<dbReference type="Gene3D" id="6.10.140.920">
    <property type="match status" value="1"/>
</dbReference>
<gene>
    <name evidence="7" type="primary">ANKRD26</name>
</gene>
<evidence type="ECO:0000313" key="8">
    <source>
        <dbReference type="Proteomes" id="UP000823872"/>
    </source>
</evidence>
<feature type="region of interest" description="Disordered" evidence="4">
    <location>
        <begin position="225"/>
        <end position="271"/>
    </location>
</feature>
<dbReference type="GeneTree" id="ENSGT00940000153661"/>
<feature type="compositionally biased region" description="Acidic residues" evidence="4">
    <location>
        <begin position="407"/>
        <end position="416"/>
    </location>
</feature>
<evidence type="ECO:0008006" key="9">
    <source>
        <dbReference type="Google" id="ProtNLM"/>
    </source>
</evidence>
<dbReference type="Pfam" id="PF12001">
    <property type="entry name" value="DUF3496"/>
    <property type="match status" value="1"/>
</dbReference>
<dbReference type="InterPro" id="IPR036770">
    <property type="entry name" value="Ankyrin_rpt-contain_sf"/>
</dbReference>
<feature type="region of interest" description="Disordered" evidence="4">
    <location>
        <begin position="692"/>
        <end position="718"/>
    </location>
</feature>
<dbReference type="PROSITE" id="PS50297">
    <property type="entry name" value="ANK_REP_REGION"/>
    <property type="match status" value="4"/>
</dbReference>
<feature type="compositionally biased region" description="Basic and acidic residues" evidence="4">
    <location>
        <begin position="241"/>
        <end position="251"/>
    </location>
</feature>
<feature type="repeat" description="ANK" evidence="2">
    <location>
        <begin position="107"/>
        <end position="139"/>
    </location>
</feature>
<dbReference type="PRINTS" id="PR01415">
    <property type="entry name" value="ANKYRIN"/>
</dbReference>
<organism evidence="7 8">
    <name type="scientific">Felis catus</name>
    <name type="common">Cat</name>
    <name type="synonym">Felis silvestris catus</name>
    <dbReference type="NCBI Taxonomy" id="9685"/>
    <lineage>
        <taxon>Eukaryota</taxon>
        <taxon>Metazoa</taxon>
        <taxon>Chordata</taxon>
        <taxon>Craniata</taxon>
        <taxon>Vertebrata</taxon>
        <taxon>Euteleostomi</taxon>
        <taxon>Mammalia</taxon>
        <taxon>Eutheria</taxon>
        <taxon>Laurasiatheria</taxon>
        <taxon>Carnivora</taxon>
        <taxon>Feliformia</taxon>
        <taxon>Felidae</taxon>
        <taxon>Felinae</taxon>
        <taxon>Felis</taxon>
    </lineage>
</organism>
<keyword evidence="2" id="KW-0040">ANK repeat</keyword>
<feature type="coiled-coil region" evidence="3">
    <location>
        <begin position="1190"/>
        <end position="1315"/>
    </location>
</feature>
<sequence>MKRIFGFGSKKGVSPLGSASVGQKNNRIDNFLMGYHVRDRDLGKIHKAACVGNVAKVQQILFLGKNGVDDRDKMNRTALHLACANGHPEVVTLLIERKCHLNLCDNENRTALMKAVQCQEEKCVNILLENGADPNIRDLSGNTALHYAAFGDNISIIEKLLLYNANTEAINKDNFTPLLVAVNENKQQIVEFLIEKAANIHAVDKLKSNYEIICRHKEEIMLKNSLQNSNPVEDKNSEEDSLTRLSDKPGIDDSWPTSDSEDLDFGTKNVPKPSVAKLLHSSGQFMKNMRAKRGSVKAEGGTLSEDNNPDSENEDVGETLSKPPTRDYGDSLPIFPSAKSLLKPSLKTLAVLGLPKEGIAKSAVEAKEDGIGIIENVPPEQTVNDSLTSGGVHKNYRSDMMSALGLGEEEDVESPSDPESMSESPNKYVPHLSGAVDQKGQSILSGQVEDPPDKYPHLKPTVEVEDSFSDKTVGMKDIQTSRSDFSDWESTSLTFGNETCQTSKNLKVDDKCPFVSQPMIKNQSASTDSGPITLVDKEKINIGTVLLLGNCTLHDLSESQLPENRESKEADLDLELTSVEERERLDGSENNHPQYQVPLKVEEKKKHRSSDMEVSENIHDAAAAGLIQQRKNGKTDNHQFPVTENKDSDSSEPGLHMKKLKKGEDEEGTSEESVITPVLKKADSLTGGLLQMNEGSSLSEKDQHESRPAKKISKKKNKVKKQVTSMDDLVDLIQSSETASEDCELPYSKNFMLLIEKLGTDCKDTVGFLKIQDIVFSYERLMKLNKSHCKLLTGKIKKMEKTVSALQNELREAKDMKSRLEHQKVEWEHEFCSLRFTLKQEEEKRRNADMLYEKIRERLRRKEDQYNKEVETKQQFELALRTLNMELKAAKNHLNQLSDSHEKQQDLLHKNHMLQDEIAMLRLEIDTIKNQNQGKETKYCEDIEIVKEENDNLQKTIKQNEETLSKTIFQYSGQLNVLTAEIAMLNSKLENEKQNKESLEAEVESYRARLATAVHDHDQSQTSRRDLELAFQRARDEWFHLQDKMNFNVSNLQDNNEVLSQQLSQVESKLNALEIELHHTKDALREKTLVLECVQRDLSQTQCQKTEIEHMYQNEQSKVNKYIAKQESLEERLSQLQSENMLLRQQLDDAHNKADSKEKLVINIQDQFQNIIKKLEAKSEEQGLMLGERNKELIDECKHLKERMYLYENEKAKIEVVMRQLQQELADTLKKQSMSEASLEVTSRYRLSLEDETRDLKKKLGQVRSQLQEAQDRHAEAVRYAEKTKDHMQKLEVTNTTQEETIKQQAAQIQDLQSNLLRTSLLQEAQDRHAEAVRYAEKTLEVTNTTQEETIKRQAAQIQDLQSNLLRTSLADDLTTKLETTSSKCLHLDARNQVLQQELLSMKALGKKCEKLESNSKKLQQEVVKLKSFMEMNMVERSQVEQYKREIEERARLEIVEKLKEVNLFLQAQAAAQENLDQLRENAHASMRSQMELRIKDLESQVSTMKTSQEDSTKTELETYRQLYLEELKARKSLRNKLNRTNERLSEINTKLLVERQQHQTLLGTLTLRSGLEPPYCGHFENNLVLNRNLTPRGNLMIPTSNPRPSYDYRETSLWKMQWELEKSITRALEEAATEFESGSCRTPLVSTDDSILNQDLVWKASQEYVKILNKNYMI</sequence>
<feature type="repeat" description="ANK" evidence="2">
    <location>
        <begin position="140"/>
        <end position="172"/>
    </location>
</feature>
<feature type="repeat" description="ANK" evidence="2">
    <location>
        <begin position="173"/>
        <end position="205"/>
    </location>
</feature>
<dbReference type="Pfam" id="PF00023">
    <property type="entry name" value="Ank"/>
    <property type="match status" value="2"/>
</dbReference>
<protein>
    <recommendedName>
        <fullName evidence="9">Ankyrin repeat domain 26</fullName>
    </recommendedName>
</protein>
<evidence type="ECO:0000313" key="7">
    <source>
        <dbReference type="Ensembl" id="ENSFCTP00005041610.1"/>
    </source>
</evidence>
<dbReference type="Ensembl" id="ENSFCTT00005056538.1">
    <property type="protein sequence ID" value="ENSFCTP00005041610.1"/>
    <property type="gene ID" value="ENSFCTG00005018714.1"/>
</dbReference>
<feature type="domain" description="DUF3496" evidence="5">
    <location>
        <begin position="1488"/>
        <end position="1595"/>
    </location>
</feature>
<feature type="region of interest" description="Disordered" evidence="4">
    <location>
        <begin position="407"/>
        <end position="426"/>
    </location>
</feature>
<reference evidence="7" key="3">
    <citation type="submission" date="2025-09" db="UniProtKB">
        <authorList>
            <consortium name="Ensembl"/>
        </authorList>
    </citation>
    <scope>IDENTIFICATION</scope>
    <source>
        <strain evidence="7">breed Abyssinian</strain>
    </source>
</reference>
<name>A0ABI7Z4U9_FELCA</name>
<accession>A0ABI7Z4U9</accession>
<feature type="compositionally biased region" description="Basic residues" evidence="4">
    <location>
        <begin position="709"/>
        <end position="718"/>
    </location>
</feature>
<dbReference type="InterPro" id="IPR002110">
    <property type="entry name" value="Ankyrin_rpt"/>
</dbReference>